<dbReference type="InterPro" id="IPR002052">
    <property type="entry name" value="DNA_methylase_N6_adenine_CS"/>
</dbReference>
<feature type="domain" description="Release factor glutamine methyltransferase N-terminal" evidence="7">
    <location>
        <begin position="18"/>
        <end position="69"/>
    </location>
</feature>
<dbReference type="GO" id="GO:0003676">
    <property type="term" value="F:nucleic acid binding"/>
    <property type="evidence" value="ECO:0007669"/>
    <property type="project" value="InterPro"/>
</dbReference>
<dbReference type="InterPro" id="IPR040758">
    <property type="entry name" value="PrmC_N"/>
</dbReference>
<dbReference type="EMBL" id="LN774769">
    <property type="protein sequence ID" value="CEN27945.1"/>
    <property type="molecule type" value="Genomic_DNA"/>
</dbReference>
<dbReference type="STRING" id="1364.LP2241_20326"/>
<dbReference type="PANTHER" id="PTHR18895:SF74">
    <property type="entry name" value="MTRF1L RELEASE FACTOR GLUTAMINE METHYLTRANSFERASE"/>
    <property type="match status" value="1"/>
</dbReference>
<evidence type="ECO:0000256" key="2">
    <source>
        <dbReference type="ARBA" id="ARBA00022679"/>
    </source>
</evidence>
<dbReference type="PANTHER" id="PTHR18895">
    <property type="entry name" value="HEMK METHYLTRANSFERASE"/>
    <property type="match status" value="1"/>
</dbReference>
<dbReference type="GO" id="GO:0032259">
    <property type="term" value="P:methylation"/>
    <property type="evidence" value="ECO:0007669"/>
    <property type="project" value="UniProtKB-KW"/>
</dbReference>
<keyword evidence="2 5" id="KW-0808">Transferase</keyword>
<evidence type="ECO:0000256" key="1">
    <source>
        <dbReference type="ARBA" id="ARBA00022603"/>
    </source>
</evidence>
<dbReference type="Pfam" id="PF17827">
    <property type="entry name" value="PrmC_N"/>
    <property type="match status" value="1"/>
</dbReference>
<comment type="caution">
    <text evidence="5">Lacks conserved residue(s) required for the propagation of feature annotation.</text>
</comment>
<evidence type="ECO:0000313" key="8">
    <source>
        <dbReference type="EMBL" id="CEN27945.1"/>
    </source>
</evidence>
<evidence type="ECO:0000256" key="4">
    <source>
        <dbReference type="ARBA" id="ARBA00048391"/>
    </source>
</evidence>
<evidence type="ECO:0000313" key="9">
    <source>
        <dbReference type="Proteomes" id="UP000033166"/>
    </source>
</evidence>
<evidence type="ECO:0000259" key="6">
    <source>
        <dbReference type="Pfam" id="PF05175"/>
    </source>
</evidence>
<dbReference type="InterPro" id="IPR050320">
    <property type="entry name" value="N5-glutamine_MTase"/>
</dbReference>
<dbReference type="SUPFAM" id="SSF53335">
    <property type="entry name" value="S-adenosyl-L-methionine-dependent methyltransferases"/>
    <property type="match status" value="1"/>
</dbReference>
<feature type="binding site" evidence="5">
    <location>
        <position position="137"/>
    </location>
    <ligand>
        <name>S-adenosyl-L-methionine</name>
        <dbReference type="ChEBI" id="CHEBI:59789"/>
    </ligand>
</feature>
<gene>
    <name evidence="5 8" type="primary">prmC</name>
    <name evidence="8" type="ORF">LACPI_0745</name>
</gene>
<name>A0A0D6DVD1_9LACT</name>
<feature type="domain" description="Methyltransferase small" evidence="6">
    <location>
        <begin position="105"/>
        <end position="192"/>
    </location>
</feature>
<dbReference type="Proteomes" id="UP000033166">
    <property type="component" value="Chromosome I"/>
</dbReference>
<dbReference type="HOGENOM" id="CLU_018398_3_2_9"/>
<reference evidence="9" key="1">
    <citation type="submission" date="2015-01" db="EMBL/GenBank/DDBJ databases">
        <authorList>
            <person name="Andreevskaya M."/>
        </authorList>
    </citation>
    <scope>NUCLEOTIDE SEQUENCE [LARGE SCALE GENOMIC DNA]</scope>
    <source>
        <strain evidence="9">MKFS47</strain>
    </source>
</reference>
<dbReference type="GO" id="GO:0102559">
    <property type="term" value="F:peptide chain release factor N(5)-glutamine methyltransferase activity"/>
    <property type="evidence" value="ECO:0007669"/>
    <property type="project" value="UniProtKB-EC"/>
</dbReference>
<dbReference type="InterPro" id="IPR019874">
    <property type="entry name" value="RF_methyltr_PrmC"/>
</dbReference>
<feature type="binding site" evidence="5">
    <location>
        <position position="179"/>
    </location>
    <ligand>
        <name>S-adenosyl-L-methionine</name>
        <dbReference type="ChEBI" id="CHEBI:59789"/>
    </ligand>
</feature>
<dbReference type="NCBIfam" id="TIGR03534">
    <property type="entry name" value="RF_mod_PrmC"/>
    <property type="match status" value="1"/>
</dbReference>
<feature type="binding site" evidence="5">
    <location>
        <begin position="114"/>
        <end position="118"/>
    </location>
    <ligand>
        <name>S-adenosyl-L-methionine</name>
        <dbReference type="ChEBI" id="CHEBI:59789"/>
    </ligand>
</feature>
<organism evidence="8 9">
    <name type="scientific">Pseudolactococcus piscium MKFS47</name>
    <dbReference type="NCBI Taxonomy" id="297352"/>
    <lineage>
        <taxon>Bacteria</taxon>
        <taxon>Bacillati</taxon>
        <taxon>Bacillota</taxon>
        <taxon>Bacilli</taxon>
        <taxon>Lactobacillales</taxon>
        <taxon>Streptococcaceae</taxon>
        <taxon>Pseudolactococcus</taxon>
    </lineage>
</organism>
<dbReference type="CDD" id="cd02440">
    <property type="entry name" value="AdoMet_MTases"/>
    <property type="match status" value="1"/>
</dbReference>
<comment type="similarity">
    <text evidence="5">Belongs to the protein N5-glutamine methyltransferase family. PrmC subfamily.</text>
</comment>
<dbReference type="HAMAP" id="MF_02126">
    <property type="entry name" value="RF_methyltr_PrmC"/>
    <property type="match status" value="1"/>
</dbReference>
<evidence type="ECO:0000256" key="5">
    <source>
        <dbReference type="HAMAP-Rule" id="MF_02126"/>
    </source>
</evidence>
<dbReference type="InterPro" id="IPR029063">
    <property type="entry name" value="SAM-dependent_MTases_sf"/>
</dbReference>
<dbReference type="RefSeq" id="WP_047915146.1">
    <property type="nucleotide sequence ID" value="NZ_LN774769.1"/>
</dbReference>
<feature type="binding site" evidence="5">
    <location>
        <begin position="179"/>
        <end position="182"/>
    </location>
    <ligand>
        <name>substrate</name>
    </ligand>
</feature>
<protein>
    <recommendedName>
        <fullName evidence="5">Release factor glutamine methyltransferase</fullName>
        <shortName evidence="5">RF MTase</shortName>
        <ecNumber evidence="5">2.1.1.297</ecNumber>
    </recommendedName>
    <alternativeName>
        <fullName evidence="5">N5-glutamine methyltransferase PrmC</fullName>
    </alternativeName>
    <alternativeName>
        <fullName evidence="5">Protein-(glutamine-N5) MTase PrmC</fullName>
    </alternativeName>
    <alternativeName>
        <fullName evidence="5">Protein-glutamine N-methyltransferase PrmC</fullName>
    </alternativeName>
</protein>
<dbReference type="Gene3D" id="3.40.50.150">
    <property type="entry name" value="Vaccinia Virus protein VP39"/>
    <property type="match status" value="1"/>
</dbReference>
<dbReference type="EC" id="2.1.1.297" evidence="5"/>
<proteinExistence type="inferred from homology"/>
<dbReference type="NCBIfam" id="TIGR00536">
    <property type="entry name" value="hemK_fam"/>
    <property type="match status" value="1"/>
</dbReference>
<dbReference type="Pfam" id="PF05175">
    <property type="entry name" value="MTS"/>
    <property type="match status" value="1"/>
</dbReference>
<keyword evidence="3 5" id="KW-0949">S-adenosyl-L-methionine</keyword>
<accession>A0A0D6DVD1</accession>
<dbReference type="InterPro" id="IPR007848">
    <property type="entry name" value="Small_mtfrase_dom"/>
</dbReference>
<evidence type="ECO:0000256" key="3">
    <source>
        <dbReference type="ARBA" id="ARBA00022691"/>
    </source>
</evidence>
<dbReference type="KEGG" id="lpk:LACPI_0745"/>
<keyword evidence="1 5" id="KW-0489">Methyltransferase</keyword>
<comment type="catalytic activity">
    <reaction evidence="4 5">
        <text>L-glutaminyl-[peptide chain release factor] + S-adenosyl-L-methionine = N(5)-methyl-L-glutaminyl-[peptide chain release factor] + S-adenosyl-L-homocysteine + H(+)</text>
        <dbReference type="Rhea" id="RHEA:42896"/>
        <dbReference type="Rhea" id="RHEA-COMP:10271"/>
        <dbReference type="Rhea" id="RHEA-COMP:10272"/>
        <dbReference type="ChEBI" id="CHEBI:15378"/>
        <dbReference type="ChEBI" id="CHEBI:30011"/>
        <dbReference type="ChEBI" id="CHEBI:57856"/>
        <dbReference type="ChEBI" id="CHEBI:59789"/>
        <dbReference type="ChEBI" id="CHEBI:61891"/>
        <dbReference type="EC" id="2.1.1.297"/>
    </reaction>
</comment>
<dbReference type="AlphaFoldDB" id="A0A0D6DVD1"/>
<dbReference type="PROSITE" id="PS00092">
    <property type="entry name" value="N6_MTASE"/>
    <property type="match status" value="1"/>
</dbReference>
<evidence type="ECO:0000259" key="7">
    <source>
        <dbReference type="Pfam" id="PF17827"/>
    </source>
</evidence>
<sequence length="272" mass="30466">MTYLQLFQTYEKELARPEELRYVFRYTKKLSYTDFIMLLNTDVSEADMAFIATISKRLLQDEPAQYIVGNTEFYGLTLTVDARALIPRPETEELVSLILSENRALSQASILDIGTGTGAIALSLAKQNPTWRITAADISSDALALASHNAIENAISTVSFVQSDVFRNLSGCYDIIVSNPPYIAEVEKSDMADNVLKYEPHLALFAENDGLAIYEQIAAQAGQFLTATGKLYLEIGYLQGKTVRQLFQEQFPRKRIRILKDLSGKDRMIAID</sequence>
<dbReference type="InterPro" id="IPR004556">
    <property type="entry name" value="HemK-like"/>
</dbReference>
<comment type="function">
    <text evidence="5">Methylates the class 1 translation termination release factors RF1/PrfA and RF2/PrfB on the glutamine residue of the universally conserved GGQ motif.</text>
</comment>
<dbReference type="Gene3D" id="1.10.8.10">
    <property type="entry name" value="DNA helicase RuvA subunit, C-terminal domain"/>
    <property type="match status" value="1"/>
</dbReference>